<organism evidence="1 2">
    <name type="scientific">Pristionchus mayeri</name>
    <dbReference type="NCBI Taxonomy" id="1317129"/>
    <lineage>
        <taxon>Eukaryota</taxon>
        <taxon>Metazoa</taxon>
        <taxon>Ecdysozoa</taxon>
        <taxon>Nematoda</taxon>
        <taxon>Chromadorea</taxon>
        <taxon>Rhabditida</taxon>
        <taxon>Rhabditina</taxon>
        <taxon>Diplogasteromorpha</taxon>
        <taxon>Diplogasteroidea</taxon>
        <taxon>Neodiplogasteridae</taxon>
        <taxon>Pristionchus</taxon>
    </lineage>
</organism>
<keyword evidence="2" id="KW-1185">Reference proteome</keyword>
<gene>
    <name evidence="1" type="ORF">PMAYCL1PPCAC_29175</name>
</gene>
<protein>
    <submittedName>
        <fullName evidence="1">Uncharacterized protein</fullName>
    </submittedName>
</protein>
<accession>A0AAN5ICD5</accession>
<reference evidence="2" key="1">
    <citation type="submission" date="2022-10" db="EMBL/GenBank/DDBJ databases">
        <title>Genome assembly of Pristionchus species.</title>
        <authorList>
            <person name="Yoshida K."/>
            <person name="Sommer R.J."/>
        </authorList>
    </citation>
    <scope>NUCLEOTIDE SEQUENCE [LARGE SCALE GENOMIC DNA]</scope>
    <source>
        <strain evidence="2">RS5460</strain>
    </source>
</reference>
<proteinExistence type="predicted"/>
<name>A0AAN5ICD5_9BILA</name>
<evidence type="ECO:0000313" key="1">
    <source>
        <dbReference type="EMBL" id="GMR58980.1"/>
    </source>
</evidence>
<comment type="caution">
    <text evidence="1">The sequence shown here is derived from an EMBL/GenBank/DDBJ whole genome shotgun (WGS) entry which is preliminary data.</text>
</comment>
<dbReference type="EMBL" id="BTRK01000006">
    <property type="protein sequence ID" value="GMR58980.1"/>
    <property type="molecule type" value="Genomic_DNA"/>
</dbReference>
<sequence length="1381" mass="154456">MNISIPDLRAQFDFPNVTLRAEAFSTLVTALKSSKDAKEKSDLLVLFWDCLFLYGDVVSRWTCASIEGLKKDGLLASDSEIILHCMRGLSNECRVNRKEIVRTILALSPDVLKSSLEVQTANGGVAGDVVDVLMERGMQQKELLAAGSILGMGEKWRDSLHPFMGRVEWNEESIQVMADVIEMDSLWRATAGKHQTISFIAHMPPSSVGVLDLSSECPIRLGSLLSSHPDLVLNQSLAPHPALLPGLLEICTVERDLARVPCGGASTHINNQAKKLLVLCQQRGGSIQKGEEREGREGRGLTSILQWLIADESRLKQWMERGSRVDFVPSMETICLLSALLPYSSKSCPESTMQLLVSIAQRSTGLANTIFLLCLTLLTRPWIEGIERGLVMETIAGTATHRSMVAPTLKILSAMCQFASDRMKAIDLIGDIVEKYPTSIGEKLSSLTSISESDDVEWAREKLRLIQRISIATDSSDAYLSQLTGLMKRGGPLLTPTIGVITELCRMDELDLSPVAAQLREKTKGGDDEATAAFVHLLAVAAKEKEDEELIAKFCSEISSFSIHRSTVVRTAAWKALALFPFQLVIQRTNEEDESTVMHQFLSRFKCDEAGEQEKKAFSEVLHALLREDVEQLAKPLYTTKRVREDDLLSSLLSILTPSLSSLDPMTTLCLFSPICYAQNVDKRVQYAISLFRTLLHSSIFPGEDQERGQERLRWMAGWRMATKTLLCLLERTFEENGAKTRAMARDRVNDELKRSLLSSSDTLPTVCMVLTAMIGLGQGEKDVSTFSSFFTQAVTFIQLANDSTFKPRVLPIFQVSISSCLRSHSLTNSLLSLISLSSPPQLAFFDQPIGRKDDIYWLHSENVPKELFDRLLGLSNERVSGITKVCDVRLAGVALGVDEISVEIVEDEIRSEEERDIGKMIEESNGEKEMETLFSVFCSLPISMQQEWRPRLKRRMERLAREPGDSLKVSLLRSLSSYSLLVSSFNSSLSQNLPPNYDYLPRGSLLRATVERILTSESVDQSIPLVESLVGIKRKDGRSLPPIDSSFLLPFEGASAHSVLTLVVQQKDTKQVSRLVSQWSERGTRRCSREEMEALGKAMGVVVEESTERIARKVAEKVVQAVELLLDASKEDESLLDFILPLMKWNIVFEAVISNVHPIERVSDVNQSILMKMMGEKDGELHSVNGRLGWLFEVLVEVNKCDIESLKRLLQILKGRGSMWRNGASAVIVFALSNRSADEVEEKMVHLINVANVKRSEGADWNESVSHLWDILALFIVAARSESLHFPLWIEETKEEPVGLRDLVRKAMDRYLRNVKASMSGQIASFATEYLQQLRDDVIISEFSRYSLLLFIRLLLKRDPSSKLQQLLVRNSNWKTICEM</sequence>
<dbReference type="Proteomes" id="UP001328107">
    <property type="component" value="Unassembled WGS sequence"/>
</dbReference>
<evidence type="ECO:0000313" key="2">
    <source>
        <dbReference type="Proteomes" id="UP001328107"/>
    </source>
</evidence>